<feature type="transmembrane region" description="Helical" evidence="1">
    <location>
        <begin position="601"/>
        <end position="621"/>
    </location>
</feature>
<evidence type="ECO:0000256" key="1">
    <source>
        <dbReference type="SAM" id="Phobius"/>
    </source>
</evidence>
<keyword evidence="1" id="KW-1133">Transmembrane helix</keyword>
<dbReference type="PANTHER" id="PTHR22946">
    <property type="entry name" value="DIENELACTONE HYDROLASE DOMAIN-CONTAINING PROTEIN-RELATED"/>
    <property type="match status" value="1"/>
</dbReference>
<organism evidence="2 4">
    <name type="scientific">Ruthenibacterium lactatiformans</name>
    <dbReference type="NCBI Taxonomy" id="1550024"/>
    <lineage>
        <taxon>Bacteria</taxon>
        <taxon>Bacillati</taxon>
        <taxon>Bacillota</taxon>
        <taxon>Clostridia</taxon>
        <taxon>Eubacteriales</taxon>
        <taxon>Oscillospiraceae</taxon>
        <taxon>Ruthenibacterium</taxon>
    </lineage>
</organism>
<feature type="transmembrane region" description="Helical" evidence="1">
    <location>
        <begin position="627"/>
        <end position="648"/>
    </location>
</feature>
<dbReference type="Gene3D" id="3.40.50.1820">
    <property type="entry name" value="alpha/beta hydrolase"/>
    <property type="match status" value="1"/>
</dbReference>
<dbReference type="SUPFAM" id="SSF53474">
    <property type="entry name" value="alpha/beta-Hydrolases"/>
    <property type="match status" value="1"/>
</dbReference>
<reference evidence="2" key="1">
    <citation type="submission" date="2015-02" db="EMBL/GenBank/DDBJ databases">
        <title>A novel member of the family Ruminococcaceae isolated from human feces.</title>
        <authorList>
            <person name="Shkoporov A.N."/>
            <person name="Chaplin A.V."/>
            <person name="Motuzova O.V."/>
            <person name="Kafarskaia L.I."/>
            <person name="Khokhlova E.V."/>
            <person name="Efimov B.A."/>
        </authorList>
    </citation>
    <scope>NUCLEOTIDE SEQUENCE [LARGE SCALE GENOMIC DNA]</scope>
    <source>
        <strain evidence="2">585-1</strain>
    </source>
</reference>
<feature type="transmembrane region" description="Helical" evidence="1">
    <location>
        <begin position="396"/>
        <end position="419"/>
    </location>
</feature>
<dbReference type="EMBL" id="JXXK01000020">
    <property type="protein sequence ID" value="KJF39293.1"/>
    <property type="molecule type" value="Genomic_DNA"/>
</dbReference>
<evidence type="ECO:0000313" key="5">
    <source>
        <dbReference type="Proteomes" id="UP000053433"/>
    </source>
</evidence>
<dbReference type="InterPro" id="IPR029058">
    <property type="entry name" value="AB_hydrolase_fold"/>
</dbReference>
<keyword evidence="1" id="KW-0812">Transmembrane</keyword>
<evidence type="ECO:0008006" key="6">
    <source>
        <dbReference type="Google" id="ProtNLM"/>
    </source>
</evidence>
<comment type="caution">
    <text evidence="2">The sequence shown here is derived from an EMBL/GenBank/DDBJ whole genome shotgun (WGS) entry which is preliminary data.</text>
</comment>
<dbReference type="RefSeq" id="WP_050005872.1">
    <property type="nucleotide sequence ID" value="NZ_CAUBPW010000089.1"/>
</dbReference>
<feature type="transmembrane region" description="Helical" evidence="1">
    <location>
        <begin position="660"/>
        <end position="681"/>
    </location>
</feature>
<feature type="transmembrane region" description="Helical" evidence="1">
    <location>
        <begin position="522"/>
        <end position="547"/>
    </location>
</feature>
<accession>A0A0D8J0K0</accession>
<evidence type="ECO:0000313" key="4">
    <source>
        <dbReference type="Proteomes" id="UP000032483"/>
    </source>
</evidence>
<dbReference type="InterPro" id="IPR050261">
    <property type="entry name" value="FrsA_esterase"/>
</dbReference>
<keyword evidence="4" id="KW-1185">Reference proteome</keyword>
<proteinExistence type="predicted"/>
<dbReference type="AlphaFoldDB" id="A0A0D8J0K0"/>
<protein>
    <recommendedName>
        <fullName evidence="6">Alpha/beta hydrolase</fullName>
    </recommendedName>
</protein>
<dbReference type="GeneID" id="42857550"/>
<feature type="transmembrane region" description="Helical" evidence="1">
    <location>
        <begin position="567"/>
        <end position="589"/>
    </location>
</feature>
<feature type="transmembrane region" description="Helical" evidence="1">
    <location>
        <begin position="479"/>
        <end position="502"/>
    </location>
</feature>
<dbReference type="EMBL" id="LMUA01000062">
    <property type="protein sequence ID" value="KUE74581.1"/>
    <property type="molecule type" value="Genomic_DNA"/>
</dbReference>
<dbReference type="Proteomes" id="UP000032483">
    <property type="component" value="Unassembled WGS sequence"/>
</dbReference>
<feature type="transmembrane region" description="Helical" evidence="1">
    <location>
        <begin position="440"/>
        <end position="459"/>
    </location>
</feature>
<dbReference type="Proteomes" id="UP000053433">
    <property type="component" value="Unassembled WGS sequence"/>
</dbReference>
<sequence>MGKFTNKTVDGAKRLFALLVVLILLFSFLAHMFATNFGRVKIEQINIDARGALLDGELYYPVGTSDESSLPAVIVTHGAGCTHKGMNSYCIELARRGFVVFAFSANGSGISEFPKRDEIGAGEQDYNARNTPGGLHDALEFVRTLKFVDQTRVGMMGHSQGSRRTSYAASLDVGYYTLNDILINVLYEEFGQKFTEDEITQDAVALAEERLNEAQLAHFNDIRAEKTAHFDTRLKAALVVGGDAPQVSPMQTVVVGGFEVRRNAQVNLGLIIGDYDSYIGYPAAETTLESWHSDETVTAETWYAIDDVAATGEQLGGFTQISITDNEALHAAIEGRAARVVCFNPEQHATNQISVRSVTDAVKYFEQTLAYNNGELLADGAQPINASSTIFFAHEVLNGLAMICMALMLVPLMVMLLSLKTFAQVKVVGAETKTSFDKKKYWLFGGLMVVIGFAVILMTNRIFNPFLPYFEILPLFFNWWVVFMYLGFMGLVAVAFLAIFYVQDKKSGRPVNFGLKASGKSVLRSLFLSICMIAAAYISLDVIRYLFGEDYRFWNNVFGVMKVEYWWVALKFAVVIFLPQLAINVLTNYTVRTDIPEWKDTLFTVVFSTAGVWLCCMLNVIMLHSGGAALCNWNSAFALVLMLPLTTYLSRKLYKLTGSVWTGTILITFLISWATVSSIGYNTYIGQSVWSTFFYT</sequence>
<reference evidence="3 5" key="2">
    <citation type="submission" date="2015-10" db="EMBL/GenBank/DDBJ databases">
        <title>A novel member of the family Ruminococcaceae isolated from human faeces.</title>
        <authorList>
            <person name="Shkoporov A.N."/>
            <person name="Chaplin A.V."/>
            <person name="Motuzova O.V."/>
            <person name="Kafarskaia L.I."/>
            <person name="Efimov B.A."/>
        </authorList>
    </citation>
    <scope>NUCLEOTIDE SEQUENCE [LARGE SCALE GENOMIC DNA]</scope>
    <source>
        <strain evidence="3 5">668</strain>
    </source>
</reference>
<keyword evidence="1" id="KW-0472">Membrane</keyword>
<evidence type="ECO:0000313" key="3">
    <source>
        <dbReference type="EMBL" id="KUE74581.1"/>
    </source>
</evidence>
<accession>A0A0W7TLF2</accession>
<evidence type="ECO:0000313" key="2">
    <source>
        <dbReference type="EMBL" id="KJF39293.1"/>
    </source>
</evidence>
<gene>
    <name evidence="3" type="ORF">ASJ35_18490</name>
    <name evidence="2" type="ORF">TQ39_13330</name>
</gene>
<name>A0A0D8J0K0_9FIRM</name>